<feature type="compositionally biased region" description="Polar residues" evidence="1">
    <location>
        <begin position="100"/>
        <end position="114"/>
    </location>
</feature>
<keyword evidence="2" id="KW-0472">Membrane</keyword>
<feature type="domain" description="Brl1/Brr6" evidence="3">
    <location>
        <begin position="132"/>
        <end position="263"/>
    </location>
</feature>
<dbReference type="PANTHER" id="PTHR28136">
    <property type="entry name" value="NUCLEUS EXPORT PROTEIN BRR6"/>
    <property type="match status" value="1"/>
</dbReference>
<dbReference type="EMBL" id="JABWAB010000004">
    <property type="protein sequence ID" value="KAF6052576.1"/>
    <property type="molecule type" value="Genomic_DNA"/>
</dbReference>
<evidence type="ECO:0000256" key="1">
    <source>
        <dbReference type="SAM" id="MobiDB-lite"/>
    </source>
</evidence>
<organism evidence="4 5">
    <name type="scientific">Candida parapsilosis</name>
    <name type="common">Yeast</name>
    <dbReference type="NCBI Taxonomy" id="5480"/>
    <lineage>
        <taxon>Eukaryota</taxon>
        <taxon>Fungi</taxon>
        <taxon>Dikarya</taxon>
        <taxon>Ascomycota</taxon>
        <taxon>Saccharomycotina</taxon>
        <taxon>Pichiomycetes</taxon>
        <taxon>Debaryomycetaceae</taxon>
        <taxon>Candida/Lodderomyces clade</taxon>
        <taxon>Candida</taxon>
    </lineage>
</organism>
<dbReference type="GO" id="GO:0006998">
    <property type="term" value="P:nuclear envelope organization"/>
    <property type="evidence" value="ECO:0007669"/>
    <property type="project" value="InterPro"/>
</dbReference>
<protein>
    <submittedName>
        <fullName evidence="4">Di-sulfide bridge nucleocytoplasmic transport domain family protein</fullName>
    </submittedName>
</protein>
<name>A0A8X7NJM2_CANPA</name>
<dbReference type="InterPro" id="IPR018767">
    <property type="entry name" value="Brl1/Brr6_dom"/>
</dbReference>
<feature type="region of interest" description="Disordered" evidence="1">
    <location>
        <begin position="1"/>
        <end position="64"/>
    </location>
</feature>
<accession>A0A8X7NJM2</accession>
<dbReference type="PANTHER" id="PTHR28136:SF5">
    <property type="entry name" value="NUCLEUS EXPORT PROTEIN BRR6"/>
    <property type="match status" value="1"/>
</dbReference>
<dbReference type="SMART" id="SM01042">
    <property type="entry name" value="Brr6_like_C_C"/>
    <property type="match status" value="1"/>
</dbReference>
<comment type="caution">
    <text evidence="4">The sequence shown here is derived from an EMBL/GenBank/DDBJ whole genome shotgun (WGS) entry which is preliminary data.</text>
</comment>
<dbReference type="GO" id="GO:0055088">
    <property type="term" value="P:lipid homeostasis"/>
    <property type="evidence" value="ECO:0007669"/>
    <property type="project" value="InterPro"/>
</dbReference>
<evidence type="ECO:0000256" key="2">
    <source>
        <dbReference type="SAM" id="Phobius"/>
    </source>
</evidence>
<keyword evidence="2" id="KW-0812">Transmembrane</keyword>
<dbReference type="AlphaFoldDB" id="A0A8X7NJM2"/>
<feature type="transmembrane region" description="Helical" evidence="2">
    <location>
        <begin position="134"/>
        <end position="153"/>
    </location>
</feature>
<dbReference type="GO" id="GO:0031965">
    <property type="term" value="C:nuclear membrane"/>
    <property type="evidence" value="ECO:0007669"/>
    <property type="project" value="InterPro"/>
</dbReference>
<dbReference type="Pfam" id="PF10104">
    <property type="entry name" value="Brr6_like_C_C"/>
    <property type="match status" value="1"/>
</dbReference>
<evidence type="ECO:0000313" key="4">
    <source>
        <dbReference type="EMBL" id="KAF6052576.1"/>
    </source>
</evidence>
<feature type="region of interest" description="Disordered" evidence="1">
    <location>
        <begin position="89"/>
        <end position="114"/>
    </location>
</feature>
<sequence length="267" mass="30370">MEKEFSPITISGIEYESTPIKRHEDDDIVGDEFLTAKDENTTISIDDDDDDDGDGAEKLGNDNQPQVESITVLKSTELLNPVDTRHIENISVRSRKSQTDVHSSNNTPDLNEMDNTSRISNTALNPQIPLALSLYFQLLVNIILWLFMIYLIYMSITTIQSDINLKVDEFTMKVLEEIARCSKEFSRNKCHLPDRPSIMDEDCDQLERCQNQDPTKIAKSKVTIELIAEIINAFVNRLSYKSLLIMLSVLVVFIIHTSLTLDRLSKS</sequence>
<proteinExistence type="predicted"/>
<reference evidence="4" key="1">
    <citation type="submission" date="2020-03" db="EMBL/GenBank/DDBJ databases">
        <title>FDA dAtabase for Regulatory Grade micrObial Sequences (FDA-ARGOS): Supporting development and validation of Infectious Disease Dx tests.</title>
        <authorList>
            <person name="Campos J."/>
            <person name="Goldberg B."/>
            <person name="Tallon L."/>
            <person name="Sadzewicz L."/>
            <person name="Vavikolanu K."/>
            <person name="Mehta A."/>
            <person name="Aluvathingal J."/>
            <person name="Nadendla S."/>
            <person name="Nandy P."/>
            <person name="Geyer C."/>
            <person name="Yan Y."/>
            <person name="Sichtig H."/>
        </authorList>
    </citation>
    <scope>NUCLEOTIDE SEQUENCE [LARGE SCALE GENOMIC DNA]</scope>
    <source>
        <strain evidence="4">FDAARGOS_652</strain>
    </source>
</reference>
<dbReference type="InterPro" id="IPR040202">
    <property type="entry name" value="Brl1/Brr6"/>
</dbReference>
<gene>
    <name evidence="4" type="ORF">FOB60_002832</name>
</gene>
<feature type="compositionally biased region" description="Acidic residues" evidence="1">
    <location>
        <begin position="45"/>
        <end position="54"/>
    </location>
</feature>
<dbReference type="OrthoDB" id="5961at2759"/>
<dbReference type="Proteomes" id="UP000590412">
    <property type="component" value="Unassembled WGS sequence"/>
</dbReference>
<evidence type="ECO:0000259" key="3">
    <source>
        <dbReference type="SMART" id="SM01042"/>
    </source>
</evidence>
<keyword evidence="2" id="KW-1133">Transmembrane helix</keyword>
<evidence type="ECO:0000313" key="5">
    <source>
        <dbReference type="Proteomes" id="UP000590412"/>
    </source>
</evidence>
<feature type="transmembrane region" description="Helical" evidence="2">
    <location>
        <begin position="243"/>
        <end position="261"/>
    </location>
</feature>